<organism evidence="2 3">
    <name type="scientific">Symbiodinium natans</name>
    <dbReference type="NCBI Taxonomy" id="878477"/>
    <lineage>
        <taxon>Eukaryota</taxon>
        <taxon>Sar</taxon>
        <taxon>Alveolata</taxon>
        <taxon>Dinophyceae</taxon>
        <taxon>Suessiales</taxon>
        <taxon>Symbiodiniaceae</taxon>
        <taxon>Symbiodinium</taxon>
    </lineage>
</organism>
<evidence type="ECO:0000313" key="2">
    <source>
        <dbReference type="EMBL" id="CAE7499008.1"/>
    </source>
</evidence>
<feature type="compositionally biased region" description="Basic and acidic residues" evidence="1">
    <location>
        <begin position="194"/>
        <end position="204"/>
    </location>
</feature>
<comment type="caution">
    <text evidence="2">The sequence shown here is derived from an EMBL/GenBank/DDBJ whole genome shotgun (WGS) entry which is preliminary data.</text>
</comment>
<proteinExistence type="predicted"/>
<reference evidence="2" key="1">
    <citation type="submission" date="2021-02" db="EMBL/GenBank/DDBJ databases">
        <authorList>
            <person name="Dougan E. K."/>
            <person name="Rhodes N."/>
            <person name="Thang M."/>
            <person name="Chan C."/>
        </authorList>
    </citation>
    <scope>NUCLEOTIDE SEQUENCE</scope>
</reference>
<dbReference type="OrthoDB" id="430415at2759"/>
<accession>A0A812SZL3</accession>
<gene>
    <name evidence="2" type="ORF">SNAT2548_LOCUS27952</name>
</gene>
<evidence type="ECO:0000313" key="3">
    <source>
        <dbReference type="Proteomes" id="UP000604046"/>
    </source>
</evidence>
<sequence>MGVSSSSGCDRQIARLETRVATLEQTKSYDVLPLEVARQLQVMRGQLLDEAASRWADVAQPLQAETVGNRQRVDALEQWLREALAPELVRLQLDLASERRCRERLETAVNKHVALSKTLERASITPRRHTQTLQGSQATLTSLQRAPPFAPSDNLDKCAFSASSEASEALRTGVELASSQSRQSRSVPLVPDAAPRESALHGHVEASLTTEKADRRKLGLGGASSQC</sequence>
<dbReference type="AlphaFoldDB" id="A0A812SZL3"/>
<name>A0A812SZL3_9DINO</name>
<dbReference type="Proteomes" id="UP000604046">
    <property type="component" value="Unassembled WGS sequence"/>
</dbReference>
<feature type="compositionally biased region" description="Polar residues" evidence="1">
    <location>
        <begin position="177"/>
        <end position="186"/>
    </location>
</feature>
<dbReference type="EMBL" id="CAJNDS010002496">
    <property type="protein sequence ID" value="CAE7499008.1"/>
    <property type="molecule type" value="Genomic_DNA"/>
</dbReference>
<evidence type="ECO:0000256" key="1">
    <source>
        <dbReference type="SAM" id="MobiDB-lite"/>
    </source>
</evidence>
<feature type="region of interest" description="Disordered" evidence="1">
    <location>
        <begin position="171"/>
        <end position="227"/>
    </location>
</feature>
<protein>
    <submittedName>
        <fullName evidence="2">Uncharacterized protein</fullName>
    </submittedName>
</protein>
<keyword evidence="3" id="KW-1185">Reference proteome</keyword>